<accession>T1HC38</accession>
<dbReference type="InParanoid" id="T1HC38"/>
<dbReference type="STRING" id="13249.T1HC38"/>
<evidence type="ECO:0000313" key="5">
    <source>
        <dbReference type="EnsemblMetazoa" id="RPRC001600-PA"/>
    </source>
</evidence>
<dbReference type="PANTHER" id="PTHR13271">
    <property type="entry name" value="UNCHARACTERIZED PUTATIVE METHYLTRANSFERASE"/>
    <property type="match status" value="1"/>
</dbReference>
<dbReference type="EnsemblMetazoa" id="RPRC001600-RA">
    <property type="protein sequence ID" value="RPRC001600-PA"/>
    <property type="gene ID" value="RPRC001600"/>
</dbReference>
<evidence type="ECO:0000256" key="2">
    <source>
        <dbReference type="ARBA" id="ARBA00022679"/>
    </source>
</evidence>
<dbReference type="SUPFAM" id="SSF82199">
    <property type="entry name" value="SET domain"/>
    <property type="match status" value="1"/>
</dbReference>
<reference evidence="5" key="1">
    <citation type="submission" date="2015-05" db="UniProtKB">
        <authorList>
            <consortium name="EnsemblMetazoa"/>
        </authorList>
    </citation>
    <scope>IDENTIFICATION</scope>
</reference>
<name>T1HC38_RHOPR</name>
<keyword evidence="2 4" id="KW-0808">Transferase</keyword>
<evidence type="ECO:0000313" key="6">
    <source>
        <dbReference type="Proteomes" id="UP000015103"/>
    </source>
</evidence>
<comment type="similarity">
    <text evidence="4">Belongs to the class V-like SAM-binding methyltransferase superfamily. SETD3 actin-histidine methyltransferase family.</text>
</comment>
<dbReference type="eggNOG" id="KOG1337">
    <property type="taxonomic scope" value="Eukaryota"/>
</dbReference>
<dbReference type="GO" id="GO:0032259">
    <property type="term" value="P:methylation"/>
    <property type="evidence" value="ECO:0007669"/>
    <property type="project" value="UniProtKB-KW"/>
</dbReference>
<dbReference type="PANTHER" id="PTHR13271:SF47">
    <property type="entry name" value="ACTIN-HISTIDINE N-METHYLTRANSFERASE"/>
    <property type="match status" value="1"/>
</dbReference>
<evidence type="ECO:0000256" key="1">
    <source>
        <dbReference type="ARBA" id="ARBA00022603"/>
    </source>
</evidence>
<keyword evidence="3 4" id="KW-0949">S-adenosyl-L-methionine</keyword>
<dbReference type="Proteomes" id="UP000015103">
    <property type="component" value="Unassembled WGS sequence"/>
</dbReference>
<dbReference type="VEuPathDB" id="VectorBase:RPRC001600"/>
<evidence type="ECO:0000256" key="4">
    <source>
        <dbReference type="PROSITE-ProRule" id="PRU00898"/>
    </source>
</evidence>
<dbReference type="EC" id="2.1.1.85" evidence="4"/>
<dbReference type="GO" id="GO:0018064">
    <property type="term" value="F:protein-L-histidine N-tele-methyltransferase activity"/>
    <property type="evidence" value="ECO:0007669"/>
    <property type="project" value="UniProtKB-EC"/>
</dbReference>
<organism evidence="5 6">
    <name type="scientific">Rhodnius prolixus</name>
    <name type="common">Triatomid bug</name>
    <dbReference type="NCBI Taxonomy" id="13249"/>
    <lineage>
        <taxon>Eukaryota</taxon>
        <taxon>Metazoa</taxon>
        <taxon>Ecdysozoa</taxon>
        <taxon>Arthropoda</taxon>
        <taxon>Hexapoda</taxon>
        <taxon>Insecta</taxon>
        <taxon>Pterygota</taxon>
        <taxon>Neoptera</taxon>
        <taxon>Paraneoptera</taxon>
        <taxon>Hemiptera</taxon>
        <taxon>Heteroptera</taxon>
        <taxon>Panheteroptera</taxon>
        <taxon>Cimicomorpha</taxon>
        <taxon>Reduviidae</taxon>
        <taxon>Triatominae</taxon>
        <taxon>Rhodnius</taxon>
    </lineage>
</organism>
<evidence type="ECO:0000256" key="3">
    <source>
        <dbReference type="ARBA" id="ARBA00022691"/>
    </source>
</evidence>
<dbReference type="InterPro" id="IPR050600">
    <property type="entry name" value="SETD3_SETD6_MTase"/>
</dbReference>
<keyword evidence="6" id="KW-1185">Reference proteome</keyword>
<keyword evidence="1 4" id="KW-0489">Methyltransferase</keyword>
<dbReference type="HOGENOM" id="CLU_066650_1_0_1"/>
<dbReference type="PROSITE" id="PS51565">
    <property type="entry name" value="SAM_MT85_SETD3"/>
    <property type="match status" value="1"/>
</dbReference>
<sequence length="237" mass="26719">MGRKGQNKQSKANKPSALLRPKEETIKLSPQKRSELNQIVDKLLKVTSVGVNSGKIRDNHIIMEKLLNKIISIESGNILNLRTSVIQALFSSYLKCVLGIIKDSITKKEREVDTITDWMSKNGAVIDGVEIGEFDGYGFGLKAAKDIKEGDLLICVPRKLMLTTEFARTSELEYLCKNDPMLAHMPNIILALFLLLEKVKEDSFWKPYIESLPTTYTTVMYFTLQELDELKGSPTHV</sequence>
<dbReference type="Gene3D" id="3.90.1410.10">
    <property type="entry name" value="set domain protein methyltransferase, domain 1"/>
    <property type="match status" value="1"/>
</dbReference>
<dbReference type="InterPro" id="IPR046341">
    <property type="entry name" value="SET_dom_sf"/>
</dbReference>
<protein>
    <recommendedName>
        <fullName evidence="4">protein-histidine N-methyltransferase</fullName>
        <ecNumber evidence="4">2.1.1.85</ecNumber>
    </recommendedName>
</protein>
<dbReference type="InterPro" id="IPR025785">
    <property type="entry name" value="SETD3"/>
</dbReference>
<comment type="catalytic activity">
    <reaction evidence="4">
        <text>L-histidyl-[protein] + S-adenosyl-L-methionine = N(tele)-methyl-L-histidyl-[protein] + S-adenosyl-L-homocysteine + H(+)</text>
        <dbReference type="Rhea" id="RHEA:19369"/>
        <dbReference type="Rhea" id="RHEA-COMP:9745"/>
        <dbReference type="Rhea" id="RHEA-COMP:11600"/>
        <dbReference type="ChEBI" id="CHEBI:15378"/>
        <dbReference type="ChEBI" id="CHEBI:16367"/>
        <dbReference type="ChEBI" id="CHEBI:29979"/>
        <dbReference type="ChEBI" id="CHEBI:57856"/>
        <dbReference type="ChEBI" id="CHEBI:59789"/>
        <dbReference type="EC" id="2.1.1.85"/>
    </reaction>
</comment>
<proteinExistence type="inferred from homology"/>
<dbReference type="GO" id="GO:0016279">
    <property type="term" value="F:protein-lysine N-methyltransferase activity"/>
    <property type="evidence" value="ECO:0007669"/>
    <property type="project" value="TreeGrafter"/>
</dbReference>
<dbReference type="EMBL" id="ACPB03006777">
    <property type="status" value="NOT_ANNOTATED_CDS"/>
    <property type="molecule type" value="Genomic_DNA"/>
</dbReference>
<dbReference type="AlphaFoldDB" id="T1HC38"/>